<dbReference type="Proteomes" id="UP001056500">
    <property type="component" value="Chromosome"/>
</dbReference>
<dbReference type="Pfam" id="PF13262">
    <property type="entry name" value="DUF4054"/>
    <property type="match status" value="1"/>
</dbReference>
<reference evidence="1" key="1">
    <citation type="submission" date="2022-06" db="EMBL/GenBank/DDBJ databases">
        <title>Genome sequencing of Brevibacillus sp. BB3-R1.</title>
        <authorList>
            <person name="Heo J."/>
            <person name="Lee D."/>
            <person name="Won M."/>
            <person name="Han B.-H."/>
            <person name="Hong S.-B."/>
            <person name="Kwon S.-W."/>
        </authorList>
    </citation>
    <scope>NUCLEOTIDE SEQUENCE</scope>
    <source>
        <strain evidence="1">BB3-R1</strain>
    </source>
</reference>
<proteinExistence type="predicted"/>
<sequence length="166" mass="17889">MSIANNINTSVSDIIGIASNIRTGSNPPFTFEDFIAVYPQFGPDDTGKTVIAQPIVQMYIDLANACILQARWHSYWKVAMGWFVAHFCTLYLQGTADPNSGAAGVLKAGQTRGLATSKSVGDVSVSIDYSLIAQDLDGWAAWKLTIYGQQLATIGRLVGKGGMYVY</sequence>
<evidence type="ECO:0000313" key="2">
    <source>
        <dbReference type="Proteomes" id="UP001056500"/>
    </source>
</evidence>
<organism evidence="1 2">
    <name type="scientific">Brevibacillus ruminantium</name>
    <dbReference type="NCBI Taxonomy" id="2950604"/>
    <lineage>
        <taxon>Bacteria</taxon>
        <taxon>Bacillati</taxon>
        <taxon>Bacillota</taxon>
        <taxon>Bacilli</taxon>
        <taxon>Bacillales</taxon>
        <taxon>Paenibacillaceae</taxon>
        <taxon>Brevibacillus</taxon>
    </lineage>
</organism>
<keyword evidence="2" id="KW-1185">Reference proteome</keyword>
<dbReference type="EMBL" id="CP098755">
    <property type="protein sequence ID" value="USG65168.1"/>
    <property type="molecule type" value="Genomic_DNA"/>
</dbReference>
<gene>
    <name evidence="1" type="ORF">NDK47_24095</name>
</gene>
<accession>A0ABY4WGB4</accession>
<name>A0ABY4WGB4_9BACL</name>
<protein>
    <submittedName>
        <fullName evidence="1">DUF4054 domain-containing protein</fullName>
    </submittedName>
</protein>
<dbReference type="InterPro" id="IPR025127">
    <property type="entry name" value="DUF4054"/>
</dbReference>
<evidence type="ECO:0000313" key="1">
    <source>
        <dbReference type="EMBL" id="USG65168.1"/>
    </source>
</evidence>
<dbReference type="RefSeq" id="WP_251872272.1">
    <property type="nucleotide sequence ID" value="NZ_CP098755.1"/>
</dbReference>